<sequence>VENGVQVAVTASGAINQIRISEQPNFSGAAWQPYQESVPYTLSAGAGNKSVYVQVRRASEVKGASIAVESPIKQVIYAVP</sequence>
<evidence type="ECO:0000313" key="1">
    <source>
        <dbReference type="EMBL" id="VAW76475.1"/>
    </source>
</evidence>
<name>A0A3B0Y6R0_9ZZZZ</name>
<feature type="non-terminal residue" evidence="1">
    <location>
        <position position="1"/>
    </location>
</feature>
<protein>
    <submittedName>
        <fullName evidence="1">Uncharacterized protein</fullName>
    </submittedName>
</protein>
<reference evidence="1" key="1">
    <citation type="submission" date="2018-06" db="EMBL/GenBank/DDBJ databases">
        <authorList>
            <person name="Zhirakovskaya E."/>
        </authorList>
    </citation>
    <scope>NUCLEOTIDE SEQUENCE</scope>
</reference>
<proteinExistence type="predicted"/>
<dbReference type="EMBL" id="UOFK01000098">
    <property type="protein sequence ID" value="VAW76475.1"/>
    <property type="molecule type" value="Genomic_DNA"/>
</dbReference>
<dbReference type="AlphaFoldDB" id="A0A3B0Y6R0"/>
<gene>
    <name evidence="1" type="ORF">MNBD_GAMMA13-1776</name>
</gene>
<organism evidence="1">
    <name type="scientific">hydrothermal vent metagenome</name>
    <dbReference type="NCBI Taxonomy" id="652676"/>
    <lineage>
        <taxon>unclassified sequences</taxon>
        <taxon>metagenomes</taxon>
        <taxon>ecological metagenomes</taxon>
    </lineage>
</organism>
<accession>A0A3B0Y6R0</accession>